<dbReference type="InterPro" id="IPR003439">
    <property type="entry name" value="ABC_transporter-like_ATP-bd"/>
</dbReference>
<evidence type="ECO:0000313" key="3">
    <source>
        <dbReference type="EMBL" id="QQK79279.1"/>
    </source>
</evidence>
<dbReference type="GO" id="GO:0000156">
    <property type="term" value="F:phosphorelay response regulator activity"/>
    <property type="evidence" value="ECO:0007669"/>
    <property type="project" value="InterPro"/>
</dbReference>
<dbReference type="InterPro" id="IPR012046">
    <property type="entry name" value="LytTR_ABC"/>
</dbReference>
<evidence type="ECO:0000259" key="2">
    <source>
        <dbReference type="PROSITE" id="PS50930"/>
    </source>
</evidence>
<organism evidence="3 4">
    <name type="scientific">Salicibibacter cibi</name>
    <dbReference type="NCBI Taxonomy" id="2743001"/>
    <lineage>
        <taxon>Bacteria</taxon>
        <taxon>Bacillati</taxon>
        <taxon>Bacillota</taxon>
        <taxon>Bacilli</taxon>
        <taxon>Bacillales</taxon>
        <taxon>Bacillaceae</taxon>
        <taxon>Salicibibacter</taxon>
    </lineage>
</organism>
<feature type="domain" description="ABC transporter" evidence="1">
    <location>
        <begin position="3"/>
        <end position="210"/>
    </location>
</feature>
<dbReference type="PROSITE" id="PS50893">
    <property type="entry name" value="ABC_TRANSPORTER_2"/>
    <property type="match status" value="1"/>
</dbReference>
<proteinExistence type="predicted"/>
<reference evidence="3 4" key="1">
    <citation type="submission" date="2020-06" db="EMBL/GenBank/DDBJ databases">
        <title>Genomic analysis of Salicibibacter sp. NKC21-4.</title>
        <authorList>
            <person name="Oh Y.J."/>
        </authorList>
    </citation>
    <scope>NUCLEOTIDE SEQUENCE [LARGE SCALE GENOMIC DNA]</scope>
    <source>
        <strain evidence="3 4">NKC21-4</strain>
    </source>
</reference>
<keyword evidence="3" id="KW-0238">DNA-binding</keyword>
<dbReference type="EMBL" id="CP054706">
    <property type="protein sequence ID" value="QQK79279.1"/>
    <property type="molecule type" value="Genomic_DNA"/>
</dbReference>
<dbReference type="KEGG" id="scib:HUG20_04835"/>
<accession>A0A7T7CEP3</accession>
<dbReference type="PIRSF" id="PIRSF036612">
    <property type="entry name" value="ABC_ATP_LytTR"/>
    <property type="match status" value="1"/>
</dbReference>
<dbReference type="SMART" id="SM00850">
    <property type="entry name" value="LytTR"/>
    <property type="match status" value="1"/>
</dbReference>
<gene>
    <name evidence="3" type="ORF">HUG20_04835</name>
</gene>
<dbReference type="Pfam" id="PF04397">
    <property type="entry name" value="LytTR"/>
    <property type="match status" value="1"/>
</dbReference>
<dbReference type="RefSeq" id="WP_200088665.1">
    <property type="nucleotide sequence ID" value="NZ_CP054706.1"/>
</dbReference>
<feature type="domain" description="HTH LytTR-type" evidence="2">
    <location>
        <begin position="211"/>
        <end position="317"/>
    </location>
</feature>
<evidence type="ECO:0000259" key="1">
    <source>
        <dbReference type="PROSITE" id="PS50893"/>
    </source>
</evidence>
<dbReference type="PANTHER" id="PTHR37299">
    <property type="entry name" value="TRANSCRIPTIONAL REGULATOR-RELATED"/>
    <property type="match status" value="1"/>
</dbReference>
<dbReference type="PANTHER" id="PTHR37299:SF1">
    <property type="entry name" value="STAGE 0 SPORULATION PROTEIN A HOMOLOG"/>
    <property type="match status" value="1"/>
</dbReference>
<dbReference type="GO" id="GO:0003677">
    <property type="term" value="F:DNA binding"/>
    <property type="evidence" value="ECO:0007669"/>
    <property type="project" value="UniProtKB-KW"/>
</dbReference>
<dbReference type="GO" id="GO:0005524">
    <property type="term" value="F:ATP binding"/>
    <property type="evidence" value="ECO:0007669"/>
    <property type="project" value="InterPro"/>
</dbReference>
<dbReference type="AlphaFoldDB" id="A0A7T7CEP3"/>
<dbReference type="InterPro" id="IPR007492">
    <property type="entry name" value="LytTR_DNA-bd_dom"/>
</dbReference>
<dbReference type="Gene3D" id="3.40.50.300">
    <property type="entry name" value="P-loop containing nucleotide triphosphate hydrolases"/>
    <property type="match status" value="1"/>
</dbReference>
<dbReference type="PROSITE" id="PS50930">
    <property type="entry name" value="HTH_LYTTR"/>
    <property type="match status" value="1"/>
</dbReference>
<protein>
    <submittedName>
        <fullName evidence="3">LytTR family transcriptional regulator DNA-binding domain-containing protein</fullName>
    </submittedName>
</protein>
<dbReference type="Gene3D" id="2.40.50.1020">
    <property type="entry name" value="LytTr DNA-binding domain"/>
    <property type="match status" value="1"/>
</dbReference>
<dbReference type="InterPro" id="IPR046947">
    <property type="entry name" value="LytR-like"/>
</dbReference>
<name>A0A7T7CEP3_9BACI</name>
<sequence length="317" mass="36824">MSLTIQTSAVFNNNSLLLPDIEFTVERGEPVVVQGDIEWLESFHSLFLSSSPFLAEQPKNVFVFFQSDGLYTRLTPRQHIRFWKKLYGHSTNEENVLTICELSQVADKRAKHLSATEQRRLHFARCLIMPSEACLFDQPIIHADRQTKHAFYAVLEKLSDRFVLMTTTSLEEAIQLGKPYRLNERGLYEVDDGTDTEQNQTPATPFQLEKISAKVDDKYILFDPLEIDYVESHEGQTWLHVNNETFVAPLTLKEMEERLHPFGFFRCHRSYVVNLQRVREIMIWSKNSYSLSLNDREKSSIPLSKGNYSTLKDMLHV</sequence>
<dbReference type="SUPFAM" id="SSF52540">
    <property type="entry name" value="P-loop containing nucleoside triphosphate hydrolases"/>
    <property type="match status" value="1"/>
</dbReference>
<dbReference type="GO" id="GO:0016887">
    <property type="term" value="F:ATP hydrolysis activity"/>
    <property type="evidence" value="ECO:0007669"/>
    <property type="project" value="InterPro"/>
</dbReference>
<keyword evidence="4" id="KW-1185">Reference proteome</keyword>
<dbReference type="InterPro" id="IPR027417">
    <property type="entry name" value="P-loop_NTPase"/>
</dbReference>
<evidence type="ECO:0000313" key="4">
    <source>
        <dbReference type="Proteomes" id="UP000595349"/>
    </source>
</evidence>
<dbReference type="Proteomes" id="UP000595349">
    <property type="component" value="Chromosome"/>
</dbReference>